<evidence type="ECO:0000313" key="2">
    <source>
        <dbReference type="EMBL" id="ABC77613.1"/>
    </source>
</evidence>
<dbReference type="SUPFAM" id="SSF55821">
    <property type="entry name" value="YrdC/RibB"/>
    <property type="match status" value="1"/>
</dbReference>
<dbReference type="EMBL" id="CP000252">
    <property type="protein sequence ID" value="ABC77613.1"/>
    <property type="molecule type" value="Genomic_DNA"/>
</dbReference>
<name>Q2LU49_SYNAS</name>
<dbReference type="STRING" id="56780.SYN_02195"/>
<dbReference type="InterPro" id="IPR017945">
    <property type="entry name" value="DHBP_synth_RibB-like_a/b_dom"/>
</dbReference>
<dbReference type="AlphaFoldDB" id="Q2LU49"/>
<sequence length="202" mass="22607">MLLSINTQNPQTRLIKKVAEILRDGGIVIYPTDTVYGLGCNLFNKKGIEKIYEIKKRNKKQPLSFICADLKDISKYAQVTDFGYRIMKRHLPGPYTFILQASRLVPKIILPKRQTTGIRVPDNRICMALVAELGQPIISTSVKAADDRYLNDPEEIESIFKHHVDVIINGGIIAAEPSTIVSLIDDTVEVLRIGKGDASEFI</sequence>
<dbReference type="InParanoid" id="Q2LU49"/>
<dbReference type="PROSITE" id="PS51163">
    <property type="entry name" value="YRDC"/>
    <property type="match status" value="1"/>
</dbReference>
<dbReference type="NCBIfam" id="TIGR00057">
    <property type="entry name" value="L-threonylcarbamoyladenylate synthase"/>
    <property type="match status" value="1"/>
</dbReference>
<dbReference type="OrthoDB" id="9814580at2"/>
<dbReference type="eggNOG" id="COG0009">
    <property type="taxonomic scope" value="Bacteria"/>
</dbReference>
<dbReference type="PANTHER" id="PTHR42828:SF3">
    <property type="entry name" value="THREONYLCARBAMOYL-AMP SYNTHASE"/>
    <property type="match status" value="1"/>
</dbReference>
<feature type="domain" description="YrdC-like" evidence="1">
    <location>
        <begin position="12"/>
        <end position="196"/>
    </location>
</feature>
<proteinExistence type="predicted"/>
<dbReference type="Gene3D" id="3.90.870.10">
    <property type="entry name" value="DHBP synthase"/>
    <property type="match status" value="1"/>
</dbReference>
<keyword evidence="3" id="KW-1185">Reference proteome</keyword>
<dbReference type="PANTHER" id="PTHR42828">
    <property type="entry name" value="DHBP SYNTHASE RIBB-LIKE ALPHA/BETA DOMAIN-CONTAINING PROTEIN"/>
    <property type="match status" value="1"/>
</dbReference>
<dbReference type="Pfam" id="PF01300">
    <property type="entry name" value="Sua5_yciO_yrdC"/>
    <property type="match status" value="1"/>
</dbReference>
<dbReference type="InterPro" id="IPR006070">
    <property type="entry name" value="Sua5-like_dom"/>
</dbReference>
<dbReference type="Proteomes" id="UP000001933">
    <property type="component" value="Chromosome"/>
</dbReference>
<accession>Q2LU49</accession>
<organism evidence="2 3">
    <name type="scientific">Syntrophus aciditrophicus (strain SB)</name>
    <dbReference type="NCBI Taxonomy" id="56780"/>
    <lineage>
        <taxon>Bacteria</taxon>
        <taxon>Pseudomonadati</taxon>
        <taxon>Thermodesulfobacteriota</taxon>
        <taxon>Syntrophia</taxon>
        <taxon>Syntrophales</taxon>
        <taxon>Syntrophaceae</taxon>
        <taxon>Syntrophus</taxon>
    </lineage>
</organism>
<dbReference type="FunCoup" id="Q2LU49">
    <property type="interactions" value="445"/>
</dbReference>
<dbReference type="InterPro" id="IPR052532">
    <property type="entry name" value="SUA5_domain"/>
</dbReference>
<evidence type="ECO:0000313" key="3">
    <source>
        <dbReference type="Proteomes" id="UP000001933"/>
    </source>
</evidence>
<gene>
    <name evidence="2" type="ORF">SYN_02195</name>
</gene>
<protein>
    <submittedName>
        <fullName evidence="2">Sua5/YciO/YrdC/YwlC family protein</fullName>
    </submittedName>
</protein>
<reference evidence="2 3" key="1">
    <citation type="journal article" date="2007" name="Proc. Natl. Acad. Sci. U.S.A.">
        <title>The genome of Syntrophus aciditrophicus: life at the thermodynamic limit of microbial growth.</title>
        <authorList>
            <person name="McInerney M.J."/>
            <person name="Rohlin L."/>
            <person name="Mouttaki H."/>
            <person name="Kim U."/>
            <person name="Krupp R.S."/>
            <person name="Rios-Hernandez L."/>
            <person name="Sieber J."/>
            <person name="Struchtemeyer C.G."/>
            <person name="Bhattacharyya A."/>
            <person name="Campbell J.W."/>
            <person name="Gunsalus R.P."/>
        </authorList>
    </citation>
    <scope>NUCLEOTIDE SEQUENCE [LARGE SCALE GENOMIC DNA]</scope>
    <source>
        <strain evidence="2 3">SB</strain>
    </source>
</reference>
<evidence type="ECO:0000259" key="1">
    <source>
        <dbReference type="PROSITE" id="PS51163"/>
    </source>
</evidence>
<dbReference type="RefSeq" id="WP_011417635.1">
    <property type="nucleotide sequence ID" value="NC_007759.1"/>
</dbReference>
<dbReference type="KEGG" id="sat:SYN_02195"/>
<dbReference type="GO" id="GO:0003725">
    <property type="term" value="F:double-stranded RNA binding"/>
    <property type="evidence" value="ECO:0007669"/>
    <property type="project" value="InterPro"/>
</dbReference>
<dbReference type="HOGENOM" id="CLU_031397_3_0_7"/>